<comment type="similarity">
    <text evidence="2">Belongs to the polysaccharide deacetylase family.</text>
</comment>
<reference evidence="8" key="1">
    <citation type="journal article" date="2019" name="Int. J. Syst. Evol. Microbiol.">
        <title>The Global Catalogue of Microorganisms (GCM) 10K type strain sequencing project: providing services to taxonomists for standard genome sequencing and annotation.</title>
        <authorList>
            <consortium name="The Broad Institute Genomics Platform"/>
            <consortium name="The Broad Institute Genome Sequencing Center for Infectious Disease"/>
            <person name="Wu L."/>
            <person name="Ma J."/>
        </authorList>
    </citation>
    <scope>NUCLEOTIDE SEQUENCE [LARGE SCALE GENOMIC DNA]</scope>
    <source>
        <strain evidence="8">NCAIM B.01391</strain>
    </source>
</reference>
<protein>
    <recommendedName>
        <fullName evidence="3">Chitooligosaccharide deacetylase</fullName>
    </recommendedName>
    <alternativeName>
        <fullName evidence="5">Nodulation protein B</fullName>
    </alternativeName>
</protein>
<keyword evidence="4" id="KW-0732">Signal</keyword>
<evidence type="ECO:0000256" key="3">
    <source>
        <dbReference type="ARBA" id="ARBA00020071"/>
    </source>
</evidence>
<dbReference type="RefSeq" id="WP_377800758.1">
    <property type="nucleotide sequence ID" value="NZ_JBHSLW010000039.1"/>
</dbReference>
<dbReference type="PANTHER" id="PTHR34216">
    <property type="match status" value="1"/>
</dbReference>
<dbReference type="InterPro" id="IPR002509">
    <property type="entry name" value="NODB_dom"/>
</dbReference>
<accession>A0ABW0J1K9</accession>
<gene>
    <name evidence="7" type="ORF">ACFPOB_23320</name>
</gene>
<comment type="caution">
    <text evidence="7">The sequence shown here is derived from an EMBL/GenBank/DDBJ whole genome shotgun (WGS) entry which is preliminary data.</text>
</comment>
<evidence type="ECO:0000256" key="4">
    <source>
        <dbReference type="ARBA" id="ARBA00022729"/>
    </source>
</evidence>
<proteinExistence type="inferred from homology"/>
<comment type="function">
    <text evidence="1">Is involved in generating a small heat-stable compound (Nod), an acylated oligomer of N-acetylglucosamine, that stimulates mitosis in various plant protoplasts.</text>
</comment>
<dbReference type="CDD" id="cd10968">
    <property type="entry name" value="CE4_Mlr8448_like_5s"/>
    <property type="match status" value="1"/>
</dbReference>
<dbReference type="Proteomes" id="UP001596053">
    <property type="component" value="Unassembled WGS sequence"/>
</dbReference>
<dbReference type="InterPro" id="IPR051398">
    <property type="entry name" value="Polysacch_Deacetylase"/>
</dbReference>
<evidence type="ECO:0000256" key="5">
    <source>
        <dbReference type="ARBA" id="ARBA00032976"/>
    </source>
</evidence>
<dbReference type="SUPFAM" id="SSF88713">
    <property type="entry name" value="Glycoside hydrolase/deacetylase"/>
    <property type="match status" value="1"/>
</dbReference>
<sequence length="354" mass="38508">MPGMSLRHKAFSAAFAAIAATGVDRWGRGLAQGKGAILTLHHVRPAAAGGGFRPNGLLEVTPGFLDRALTLIQAEGYDIVSLDEALARLADPKPGRFFVALTFDDGYRDNLDHAWPVLAKHSVPWTLYVVRGFAERTARLWWLELEEAIRALPRIALDLPDGRFAAPAGTDAEKLAAFDRLYWRLRKGPEAILLSAISDLGRQAGIDPVALVERECLPAETLRSLAGAPGVTIGAHTLSHPMLAKHPEEVARREIVQSRAWLEQILDTPIRHFAYPVGDPGSAGPREFAFAREAGLASAVTTRPGHLFAEHAEHLYALPRVSLNGLHQSEAALKALLSGLPFLLWNRGRRLSVS</sequence>
<evidence type="ECO:0000256" key="2">
    <source>
        <dbReference type="ARBA" id="ARBA00010973"/>
    </source>
</evidence>
<evidence type="ECO:0000259" key="6">
    <source>
        <dbReference type="PROSITE" id="PS51677"/>
    </source>
</evidence>
<name>A0ABW0J1K9_9HYPH</name>
<organism evidence="7 8">
    <name type="scientific">Bosea eneae</name>
    <dbReference type="NCBI Taxonomy" id="151454"/>
    <lineage>
        <taxon>Bacteria</taxon>
        <taxon>Pseudomonadati</taxon>
        <taxon>Pseudomonadota</taxon>
        <taxon>Alphaproteobacteria</taxon>
        <taxon>Hyphomicrobiales</taxon>
        <taxon>Boseaceae</taxon>
        <taxon>Bosea</taxon>
    </lineage>
</organism>
<dbReference type="Pfam" id="PF01522">
    <property type="entry name" value="Polysacc_deac_1"/>
    <property type="match status" value="2"/>
</dbReference>
<evidence type="ECO:0000256" key="1">
    <source>
        <dbReference type="ARBA" id="ARBA00003236"/>
    </source>
</evidence>
<evidence type="ECO:0000313" key="7">
    <source>
        <dbReference type="EMBL" id="MFC5422500.1"/>
    </source>
</evidence>
<evidence type="ECO:0000313" key="8">
    <source>
        <dbReference type="Proteomes" id="UP001596053"/>
    </source>
</evidence>
<dbReference type="EMBL" id="JBHSLW010000039">
    <property type="protein sequence ID" value="MFC5422500.1"/>
    <property type="molecule type" value="Genomic_DNA"/>
</dbReference>
<keyword evidence="8" id="KW-1185">Reference proteome</keyword>
<dbReference type="PROSITE" id="PS51677">
    <property type="entry name" value="NODB"/>
    <property type="match status" value="1"/>
</dbReference>
<feature type="domain" description="NodB homology" evidence="6">
    <location>
        <begin position="97"/>
        <end position="354"/>
    </location>
</feature>
<dbReference type="Gene3D" id="3.20.20.370">
    <property type="entry name" value="Glycoside hydrolase/deacetylase"/>
    <property type="match status" value="1"/>
</dbReference>
<dbReference type="InterPro" id="IPR011330">
    <property type="entry name" value="Glyco_hydro/deAcase_b/a-brl"/>
</dbReference>
<dbReference type="PANTHER" id="PTHR34216:SF7">
    <property type="entry name" value="POLY-BETA-1,6-N-ACETYL-D-GLUCOSAMINE N-DEACETYLASE"/>
    <property type="match status" value="1"/>
</dbReference>